<feature type="region of interest" description="Disordered" evidence="1">
    <location>
        <begin position="103"/>
        <end position="185"/>
    </location>
</feature>
<proteinExistence type="predicted"/>
<protein>
    <submittedName>
        <fullName evidence="2">F169A protein</fullName>
    </submittedName>
</protein>
<dbReference type="Proteomes" id="UP000531168">
    <property type="component" value="Unassembled WGS sequence"/>
</dbReference>
<dbReference type="EMBL" id="VXAR01010736">
    <property type="protein sequence ID" value="NXK81260.1"/>
    <property type="molecule type" value="Genomic_DNA"/>
</dbReference>
<feature type="non-terminal residue" evidence="2">
    <location>
        <position position="1"/>
    </location>
</feature>
<feature type="non-terminal residue" evidence="2">
    <location>
        <position position="274"/>
    </location>
</feature>
<keyword evidence="3" id="KW-1185">Reference proteome</keyword>
<feature type="compositionally biased region" description="Acidic residues" evidence="1">
    <location>
        <begin position="203"/>
        <end position="216"/>
    </location>
</feature>
<feature type="region of interest" description="Disordered" evidence="1">
    <location>
        <begin position="198"/>
        <end position="274"/>
    </location>
</feature>
<reference evidence="2 3" key="1">
    <citation type="submission" date="2019-09" db="EMBL/GenBank/DDBJ databases">
        <title>Bird 10,000 Genomes (B10K) Project - Family phase.</title>
        <authorList>
            <person name="Zhang G."/>
        </authorList>
    </citation>
    <scope>NUCLEOTIDE SEQUENCE [LARGE SCALE GENOMIC DNA]</scope>
    <source>
        <strain evidence="2">B10K-DU-001-46</strain>
        <tissue evidence="2">Muscle</tissue>
    </source>
</reference>
<dbReference type="PANTHER" id="PTHR22442:SF3">
    <property type="entry name" value="SOLUBLE LAMIN-ASSOCIATED PROTEIN OF 75 KDA"/>
    <property type="match status" value="1"/>
</dbReference>
<feature type="compositionally biased region" description="Acidic residues" evidence="1">
    <location>
        <begin position="224"/>
        <end position="236"/>
    </location>
</feature>
<feature type="compositionally biased region" description="Polar residues" evidence="1">
    <location>
        <begin position="103"/>
        <end position="118"/>
    </location>
</feature>
<evidence type="ECO:0000313" key="2">
    <source>
        <dbReference type="EMBL" id="NXK81260.1"/>
    </source>
</evidence>
<sequence>QSYQLPVLDTMFIRKKHRGKDFGLIMLEDFVDSFTEDTLGLRYPLSSFIVCSACKHYFEKYPGDHDLLWEVEGAGHWFQRTPVTTVLRREKLKITEEVSQKENTSFQEDYIQQSTAESEASGRKTELNTDSQKGTESVDVHASTSEDPDKTPIFIQTLSSHLKHPRIGKYKEESEPETSQGNEENVLHVSENRLELPDHTFESSEDLVEEPEENAVENDKEIVVENEDQSVSEMELDASPPEKWRKKEESPSEPFNGEVTEEIGKTSLVAEEET</sequence>
<dbReference type="AlphaFoldDB" id="A0A7L0MJI8"/>
<accession>A0A7L0MJI8</accession>
<dbReference type="PANTHER" id="PTHR22442">
    <property type="match status" value="1"/>
</dbReference>
<dbReference type="InterPro" id="IPR029625">
    <property type="entry name" value="FAM169"/>
</dbReference>
<organism evidence="2 3">
    <name type="scientific">Amazona guildingii</name>
    <dbReference type="NCBI Taxonomy" id="175529"/>
    <lineage>
        <taxon>Eukaryota</taxon>
        <taxon>Metazoa</taxon>
        <taxon>Chordata</taxon>
        <taxon>Craniata</taxon>
        <taxon>Vertebrata</taxon>
        <taxon>Euteleostomi</taxon>
        <taxon>Archelosauria</taxon>
        <taxon>Archosauria</taxon>
        <taxon>Dinosauria</taxon>
        <taxon>Saurischia</taxon>
        <taxon>Theropoda</taxon>
        <taxon>Coelurosauria</taxon>
        <taxon>Aves</taxon>
        <taxon>Neognathae</taxon>
        <taxon>Neoaves</taxon>
        <taxon>Telluraves</taxon>
        <taxon>Australaves</taxon>
        <taxon>Psittaciformes</taxon>
        <taxon>Psittacidae</taxon>
        <taxon>Amazona</taxon>
    </lineage>
</organism>
<feature type="compositionally biased region" description="Basic and acidic residues" evidence="1">
    <location>
        <begin position="240"/>
        <end position="250"/>
    </location>
</feature>
<comment type="caution">
    <text evidence="2">The sequence shown here is derived from an EMBL/GenBank/DDBJ whole genome shotgun (WGS) entry which is preliminary data.</text>
</comment>
<name>A0A7L0MJI8_9PSIT</name>
<evidence type="ECO:0000256" key="1">
    <source>
        <dbReference type="SAM" id="MobiDB-lite"/>
    </source>
</evidence>
<evidence type="ECO:0000313" key="3">
    <source>
        <dbReference type="Proteomes" id="UP000531168"/>
    </source>
</evidence>
<gene>
    <name evidence="2" type="primary">Fam169a_1</name>
    <name evidence="2" type="ORF">AMAGUI_R15462</name>
</gene>